<protein>
    <submittedName>
        <fullName evidence="2">4-hydroxy-3-methylbut-2-en-1-yl diphosphate synthase</fullName>
    </submittedName>
</protein>
<organism evidence="2 3">
    <name type="scientific">Pannonibacter tanglangensis</name>
    <dbReference type="NCBI Taxonomy" id="2750084"/>
    <lineage>
        <taxon>Bacteria</taxon>
        <taxon>Pseudomonadati</taxon>
        <taxon>Pseudomonadota</taxon>
        <taxon>Alphaproteobacteria</taxon>
        <taxon>Hyphomicrobiales</taxon>
        <taxon>Stappiaceae</taxon>
        <taxon>Pannonibacter</taxon>
    </lineage>
</organism>
<sequence>MILSVLERALALAFGRIGTLLAASWGYILLMAGLNLALSGQFLPGDGFTTVSYLTEPVAAADDGAVRVLAGLANVLLGFAAATAYMRRILIDARDFPFSFAPRVLKVMMKLLLLLLLGGLLMIPLLAVAGAITAITAGFGIIAFLATPFVALMLVQKLSLILPAAALEDRLSLRQSWSASAGLGWPMALAALVMGLLSVVITLAWIWVLGLVKAAVPDATIALAVSAALPLGSVGVSVWLFASLHATCYGLVRERYAERVGLTPGITDAARTRHEAAAAIARVRNIGKS</sequence>
<accession>A0ABW9ZSF3</accession>
<evidence type="ECO:0000313" key="2">
    <source>
        <dbReference type="EMBL" id="NBN65864.1"/>
    </source>
</evidence>
<evidence type="ECO:0000256" key="1">
    <source>
        <dbReference type="SAM" id="Phobius"/>
    </source>
</evidence>
<feature type="transmembrane region" description="Helical" evidence="1">
    <location>
        <begin position="228"/>
        <end position="252"/>
    </location>
</feature>
<gene>
    <name evidence="2" type="ORF">GWI71_19385</name>
</gene>
<feature type="transmembrane region" description="Helical" evidence="1">
    <location>
        <begin position="141"/>
        <end position="162"/>
    </location>
</feature>
<name>A0ABW9ZSF3_9HYPH</name>
<feature type="transmembrane region" description="Helical" evidence="1">
    <location>
        <begin position="64"/>
        <end position="86"/>
    </location>
</feature>
<dbReference type="EMBL" id="JAABLP010000006">
    <property type="protein sequence ID" value="NBN65864.1"/>
    <property type="molecule type" value="Genomic_DNA"/>
</dbReference>
<keyword evidence="1" id="KW-0812">Transmembrane</keyword>
<reference evidence="2 3" key="1">
    <citation type="submission" date="2020-01" db="EMBL/GenBank/DDBJ databases">
        <authorList>
            <person name="Peng S.Y."/>
            <person name="Li J."/>
            <person name="Wang M."/>
            <person name="Wang L."/>
            <person name="Wang C.Q."/>
            <person name="Wang J.R."/>
        </authorList>
    </citation>
    <scope>NUCLEOTIDE SEQUENCE [LARGE SCALE GENOMIC DNA]</scope>
    <source>
        <strain evidence="2 3">XCT-34</strain>
    </source>
</reference>
<dbReference type="Proteomes" id="UP000541347">
    <property type="component" value="Unassembled WGS sequence"/>
</dbReference>
<feature type="transmembrane region" description="Helical" evidence="1">
    <location>
        <begin position="183"/>
        <end position="208"/>
    </location>
</feature>
<dbReference type="RefSeq" id="WP_161677865.1">
    <property type="nucleotide sequence ID" value="NZ_JAABLP010000006.1"/>
</dbReference>
<evidence type="ECO:0000313" key="3">
    <source>
        <dbReference type="Proteomes" id="UP000541347"/>
    </source>
</evidence>
<keyword evidence="3" id="KW-1185">Reference proteome</keyword>
<proteinExistence type="predicted"/>
<feature type="transmembrane region" description="Helical" evidence="1">
    <location>
        <begin position="107"/>
        <end position="135"/>
    </location>
</feature>
<comment type="caution">
    <text evidence="2">The sequence shown here is derived from an EMBL/GenBank/DDBJ whole genome shotgun (WGS) entry which is preliminary data.</text>
</comment>
<feature type="transmembrane region" description="Helical" evidence="1">
    <location>
        <begin position="20"/>
        <end position="44"/>
    </location>
</feature>
<keyword evidence="1" id="KW-1133">Transmembrane helix</keyword>
<keyword evidence="1" id="KW-0472">Membrane</keyword>